<dbReference type="InterPro" id="IPR003445">
    <property type="entry name" value="Cat_transpt"/>
</dbReference>
<dbReference type="EMBL" id="JAEPRB010000051">
    <property type="protein sequence ID" value="KAG2223971.1"/>
    <property type="molecule type" value="Genomic_DNA"/>
</dbReference>
<feature type="compositionally biased region" description="Basic and acidic residues" evidence="7">
    <location>
        <begin position="35"/>
        <end position="46"/>
    </location>
</feature>
<accession>A0A8H7VIB8</accession>
<comment type="subcellular location">
    <subcellularLocation>
        <location evidence="1">Membrane</location>
        <topology evidence="1">Multi-pass membrane protein</topology>
    </subcellularLocation>
</comment>
<dbReference type="GO" id="GO:0140107">
    <property type="term" value="F:high-affinity potassium ion transmembrane transporter activity"/>
    <property type="evidence" value="ECO:0007669"/>
    <property type="project" value="TreeGrafter"/>
</dbReference>
<feature type="transmembrane region" description="Helical" evidence="8">
    <location>
        <begin position="314"/>
        <end position="332"/>
    </location>
</feature>
<evidence type="ECO:0000256" key="1">
    <source>
        <dbReference type="ARBA" id="ARBA00004141"/>
    </source>
</evidence>
<evidence type="ECO:0000256" key="8">
    <source>
        <dbReference type="SAM" id="Phobius"/>
    </source>
</evidence>
<feature type="transmembrane region" description="Helical" evidence="8">
    <location>
        <begin position="399"/>
        <end position="418"/>
    </location>
</feature>
<proteinExistence type="predicted"/>
<keyword evidence="3 8" id="KW-0812">Transmembrane</keyword>
<dbReference type="GO" id="GO:0030007">
    <property type="term" value="P:intracellular potassium ion homeostasis"/>
    <property type="evidence" value="ECO:0007669"/>
    <property type="project" value="TreeGrafter"/>
</dbReference>
<protein>
    <submittedName>
        <fullName evidence="9">Uncharacterized protein</fullName>
    </submittedName>
</protein>
<evidence type="ECO:0000256" key="4">
    <source>
        <dbReference type="ARBA" id="ARBA00022989"/>
    </source>
</evidence>
<dbReference type="Pfam" id="PF02386">
    <property type="entry name" value="TrkH"/>
    <property type="match status" value="1"/>
</dbReference>
<evidence type="ECO:0000256" key="5">
    <source>
        <dbReference type="ARBA" id="ARBA00023065"/>
    </source>
</evidence>
<dbReference type="OrthoDB" id="9999863at2759"/>
<dbReference type="PANTHER" id="PTHR31064:SF30">
    <property type="entry name" value="HIGH-AFFINITY POTASSIUM TRANSPORT PROTEIN-RELATED"/>
    <property type="match status" value="1"/>
</dbReference>
<gene>
    <name evidence="9" type="ORF">INT45_013428</name>
</gene>
<dbReference type="GO" id="GO:1990573">
    <property type="term" value="P:potassium ion import across plasma membrane"/>
    <property type="evidence" value="ECO:0007669"/>
    <property type="project" value="TreeGrafter"/>
</dbReference>
<keyword evidence="5" id="KW-0406">Ion transport</keyword>
<evidence type="ECO:0000256" key="2">
    <source>
        <dbReference type="ARBA" id="ARBA00022448"/>
    </source>
</evidence>
<keyword evidence="10" id="KW-1185">Reference proteome</keyword>
<sequence>MTTGNVLQPSTPKAEVSQPNIAFAANVDKQREEARQEFFENDRSQKDLSIGGIENQQDPSWQQNDLYHLNELEEKDSSIIQENKNSAHKFELTREQRYSIGGVEYRALVFLSIFIPIVYFSTAILSSIAMRVYIAMDGFAKEALRTTNPSGPIDPWLFSFFTCFSAYNNFGLAPTNTSFVAFVNAPFPLLLASFLIVAGNTGYPALLRFFIWCIYKLLPESRAIDRETLRYLLDHPRRCYTMMFSASQTWWLVCVVTGLTVAEWVVFLATNYWLPVLDGIPWASRVVVGLFQGISTRNAGFTAVNILILNPGTQIVYIIAMYIGVYPVGISIRNSNVYQERELGIYNGDDLYQTQNEGTTKLSRFPTINSVMTTTKKLIPKRPSFYVMTQIQRTVTREICWVLIGIFCICIIEAQAIMAPSPITVLTIIYETVSTFGTVGSSAGYPGVTTAQVGSYHILSLPSTIDHAVLLPSEQLNREEERERKLRQHYAELILDYPYPRWRSRTLSL</sequence>
<evidence type="ECO:0000256" key="7">
    <source>
        <dbReference type="SAM" id="MobiDB-lite"/>
    </source>
</evidence>
<evidence type="ECO:0000256" key="6">
    <source>
        <dbReference type="ARBA" id="ARBA00023136"/>
    </source>
</evidence>
<reference evidence="9 10" key="1">
    <citation type="submission" date="2020-12" db="EMBL/GenBank/DDBJ databases">
        <title>Metabolic potential, ecology and presence of endohyphal bacteria is reflected in genomic diversity of Mucoromycotina.</title>
        <authorList>
            <person name="Muszewska A."/>
            <person name="Okrasinska A."/>
            <person name="Steczkiewicz K."/>
            <person name="Drgas O."/>
            <person name="Orlowska M."/>
            <person name="Perlinska-Lenart U."/>
            <person name="Aleksandrzak-Piekarczyk T."/>
            <person name="Szatraj K."/>
            <person name="Zielenkiewicz U."/>
            <person name="Pilsyk S."/>
            <person name="Malc E."/>
            <person name="Mieczkowski P."/>
            <person name="Kruszewska J.S."/>
            <person name="Biernat P."/>
            <person name="Pawlowska J."/>
        </authorList>
    </citation>
    <scope>NUCLEOTIDE SEQUENCE [LARGE SCALE GENOMIC DNA]</scope>
    <source>
        <strain evidence="9 10">CBS 142.35</strain>
    </source>
</reference>
<evidence type="ECO:0000256" key="3">
    <source>
        <dbReference type="ARBA" id="ARBA00022692"/>
    </source>
</evidence>
<feature type="transmembrane region" description="Helical" evidence="8">
    <location>
        <begin position="250"/>
        <end position="274"/>
    </location>
</feature>
<dbReference type="GO" id="GO:0005886">
    <property type="term" value="C:plasma membrane"/>
    <property type="evidence" value="ECO:0007669"/>
    <property type="project" value="TreeGrafter"/>
</dbReference>
<dbReference type="Proteomes" id="UP000646827">
    <property type="component" value="Unassembled WGS sequence"/>
</dbReference>
<keyword evidence="2" id="KW-0813">Transport</keyword>
<keyword evidence="4 8" id="KW-1133">Transmembrane helix</keyword>
<feature type="region of interest" description="Disordered" evidence="7">
    <location>
        <begin position="35"/>
        <end position="59"/>
    </location>
</feature>
<evidence type="ECO:0000313" key="10">
    <source>
        <dbReference type="Proteomes" id="UP000646827"/>
    </source>
</evidence>
<evidence type="ECO:0000313" key="9">
    <source>
        <dbReference type="EMBL" id="KAG2223971.1"/>
    </source>
</evidence>
<comment type="caution">
    <text evidence="9">The sequence shown here is derived from an EMBL/GenBank/DDBJ whole genome shotgun (WGS) entry which is preliminary data.</text>
</comment>
<dbReference type="PANTHER" id="PTHR31064">
    <property type="entry name" value="POTASSIUM TRANSPORT PROTEIN DDB_G0292412-RELATED"/>
    <property type="match status" value="1"/>
</dbReference>
<dbReference type="AlphaFoldDB" id="A0A8H7VIB8"/>
<feature type="transmembrane region" description="Helical" evidence="8">
    <location>
        <begin position="107"/>
        <end position="136"/>
    </location>
</feature>
<name>A0A8H7VIB8_9FUNG</name>
<organism evidence="9 10">
    <name type="scientific">Circinella minor</name>
    <dbReference type="NCBI Taxonomy" id="1195481"/>
    <lineage>
        <taxon>Eukaryota</taxon>
        <taxon>Fungi</taxon>
        <taxon>Fungi incertae sedis</taxon>
        <taxon>Mucoromycota</taxon>
        <taxon>Mucoromycotina</taxon>
        <taxon>Mucoromycetes</taxon>
        <taxon>Mucorales</taxon>
        <taxon>Lichtheimiaceae</taxon>
        <taxon>Circinella</taxon>
    </lineage>
</organism>
<dbReference type="InterPro" id="IPR051143">
    <property type="entry name" value="TrkH_K-transport"/>
</dbReference>
<keyword evidence="6 8" id="KW-0472">Membrane</keyword>